<keyword evidence="2 5" id="KW-0813">Transport</keyword>
<comment type="subcellular location">
    <subcellularLocation>
        <location evidence="1 5">Periplasm</location>
    </subcellularLocation>
</comment>
<dbReference type="OrthoDB" id="9769319at2"/>
<dbReference type="PANTHER" id="PTHR30222:SF12">
    <property type="entry name" value="NORSPERMIDINE SENSOR"/>
    <property type="match status" value="1"/>
</dbReference>
<dbReference type="STRING" id="1123029.SAMN02745172_00405"/>
<feature type="chain" id="PRO_5013246697" description="Putrescine-binding periplasmic protein" evidence="6">
    <location>
        <begin position="29"/>
        <end position="370"/>
    </location>
</feature>
<dbReference type="GO" id="GO:0015846">
    <property type="term" value="P:polyamine transport"/>
    <property type="evidence" value="ECO:0007669"/>
    <property type="project" value="InterPro"/>
</dbReference>
<reference evidence="7 8" key="1">
    <citation type="submission" date="2016-12" db="EMBL/GenBank/DDBJ databases">
        <authorList>
            <person name="Song W.-J."/>
            <person name="Kurnit D.M."/>
        </authorList>
    </citation>
    <scope>NUCLEOTIDE SEQUENCE [LARGE SCALE GENOMIC DNA]</scope>
    <source>
        <strain evidence="7 8">DSM 19599</strain>
    </source>
</reference>
<dbReference type="InterPro" id="IPR006059">
    <property type="entry name" value="SBP"/>
</dbReference>
<evidence type="ECO:0000313" key="8">
    <source>
        <dbReference type="Proteomes" id="UP000186406"/>
    </source>
</evidence>
<evidence type="ECO:0000256" key="4">
    <source>
        <dbReference type="ARBA" id="ARBA00022764"/>
    </source>
</evidence>
<name>A0A1M7Z788_9HYPH</name>
<dbReference type="PRINTS" id="PR00909">
    <property type="entry name" value="SPERMDNBNDNG"/>
</dbReference>
<dbReference type="PANTHER" id="PTHR30222">
    <property type="entry name" value="SPERMIDINE/PUTRESCINE-BINDING PERIPLASMIC PROTEIN"/>
    <property type="match status" value="1"/>
</dbReference>
<dbReference type="SUPFAM" id="SSF53850">
    <property type="entry name" value="Periplasmic binding protein-like II"/>
    <property type="match status" value="1"/>
</dbReference>
<keyword evidence="8" id="KW-1185">Reference proteome</keyword>
<organism evidence="7 8">
    <name type="scientific">Pseudoxanthobacter soli DSM 19599</name>
    <dbReference type="NCBI Taxonomy" id="1123029"/>
    <lineage>
        <taxon>Bacteria</taxon>
        <taxon>Pseudomonadati</taxon>
        <taxon>Pseudomonadota</taxon>
        <taxon>Alphaproteobacteria</taxon>
        <taxon>Hyphomicrobiales</taxon>
        <taxon>Segnochrobactraceae</taxon>
        <taxon>Pseudoxanthobacter</taxon>
    </lineage>
</organism>
<dbReference type="Gene3D" id="3.40.190.10">
    <property type="entry name" value="Periplasmic binding protein-like II"/>
    <property type="match status" value="2"/>
</dbReference>
<evidence type="ECO:0000256" key="6">
    <source>
        <dbReference type="SAM" id="SignalP"/>
    </source>
</evidence>
<dbReference type="PIRSF" id="PIRSF019574">
    <property type="entry name" value="Periplasmic_polyamine_BP"/>
    <property type="match status" value="1"/>
</dbReference>
<dbReference type="InterPro" id="IPR001188">
    <property type="entry name" value="Sperm_putr-bd"/>
</dbReference>
<dbReference type="GO" id="GO:0042597">
    <property type="term" value="C:periplasmic space"/>
    <property type="evidence" value="ECO:0007669"/>
    <property type="project" value="UniProtKB-SubCell"/>
</dbReference>
<evidence type="ECO:0000313" key="7">
    <source>
        <dbReference type="EMBL" id="SHO60761.1"/>
    </source>
</evidence>
<dbReference type="EMBL" id="FRXO01000001">
    <property type="protein sequence ID" value="SHO60761.1"/>
    <property type="molecule type" value="Genomic_DNA"/>
</dbReference>
<proteinExistence type="inferred from homology"/>
<comment type="similarity">
    <text evidence="5">Belongs to the bacterial solute-binding protein PotD/PotF family.</text>
</comment>
<gene>
    <name evidence="7" type="ORF">SAMN02745172_00405</name>
</gene>
<keyword evidence="4 5" id="KW-0574">Periplasm</keyword>
<dbReference type="RefSeq" id="WP_073625519.1">
    <property type="nucleotide sequence ID" value="NZ_FRXO01000001.1"/>
</dbReference>
<dbReference type="AlphaFoldDB" id="A0A1M7Z788"/>
<accession>A0A1M7Z788</accession>
<comment type="function">
    <text evidence="5">Required for the activity of the bacterial periplasmic transport system of putrescine.</text>
</comment>
<dbReference type="Proteomes" id="UP000186406">
    <property type="component" value="Unassembled WGS sequence"/>
</dbReference>
<evidence type="ECO:0000256" key="3">
    <source>
        <dbReference type="ARBA" id="ARBA00022729"/>
    </source>
</evidence>
<protein>
    <recommendedName>
        <fullName evidence="5">Putrescine-binding periplasmic protein</fullName>
    </recommendedName>
</protein>
<evidence type="ECO:0000256" key="1">
    <source>
        <dbReference type="ARBA" id="ARBA00004418"/>
    </source>
</evidence>
<feature type="signal peptide" evidence="6">
    <location>
        <begin position="1"/>
        <end position="28"/>
    </location>
</feature>
<sequence>MRALSSYGIGIAALASVALAGVAVPAFAADKVVNVYNWSDYIDPSVLKEFTDKTGIKVVYDVFDSNDILETKLLSGGSGYDVVVPSGNFLARQIQAGVFQKLDKAAIPNLSHMWPEIMAEAAKFDPGNDYSVNYMWGTVGIGYNKDKVAAVLPNAPTDSWALIFDPANASKLASCGIQILDAADDTIPAALNYLGMDPDSKKPEDLQKAGELWMKVRPYIQKFHSSEYINALANGDICVAVGYSGDVFQSRNRAADAKNGVNIEYKIPKEGAHLWVDQMAVPADAPHPAEAMAFINFIQTPEVIAKASDFVFYANGNKDSWPFMNKEILNDPAIYPPEDVMKRLYVVTPYPPASQRVLNRVWTSVKSGGQ</sequence>
<keyword evidence="3 6" id="KW-0732">Signal</keyword>
<evidence type="ECO:0000256" key="2">
    <source>
        <dbReference type="ARBA" id="ARBA00022448"/>
    </source>
</evidence>
<evidence type="ECO:0000256" key="5">
    <source>
        <dbReference type="PIRNR" id="PIRNR019574"/>
    </source>
</evidence>
<dbReference type="CDD" id="cd13659">
    <property type="entry name" value="PBP2_PotF"/>
    <property type="match status" value="1"/>
</dbReference>
<dbReference type="Pfam" id="PF13416">
    <property type="entry name" value="SBP_bac_8"/>
    <property type="match status" value="1"/>
</dbReference>
<dbReference type="GO" id="GO:0019808">
    <property type="term" value="F:polyamine binding"/>
    <property type="evidence" value="ECO:0007669"/>
    <property type="project" value="InterPro"/>
</dbReference>